<dbReference type="Proteomes" id="UP000007431">
    <property type="component" value="Unassembled WGS sequence"/>
</dbReference>
<dbReference type="GeneID" id="9596159"/>
<dbReference type="OrthoDB" id="10362338at2759"/>
<dbReference type="InParanoid" id="D8Q459"/>
<dbReference type="VEuPathDB" id="FungiDB:SCHCODRAFT_01153186"/>
<protein>
    <recommendedName>
        <fullName evidence="1">F-box domain-containing protein</fullName>
    </recommendedName>
</protein>
<organism evidence="3">
    <name type="scientific">Schizophyllum commune (strain H4-8 / FGSC 9210)</name>
    <name type="common">Split gill fungus</name>
    <dbReference type="NCBI Taxonomy" id="578458"/>
    <lineage>
        <taxon>Eukaryota</taxon>
        <taxon>Fungi</taxon>
        <taxon>Dikarya</taxon>
        <taxon>Basidiomycota</taxon>
        <taxon>Agaricomycotina</taxon>
        <taxon>Agaricomycetes</taxon>
        <taxon>Agaricomycetidae</taxon>
        <taxon>Agaricales</taxon>
        <taxon>Schizophyllaceae</taxon>
        <taxon>Schizophyllum</taxon>
    </lineage>
</organism>
<dbReference type="InterPro" id="IPR032675">
    <property type="entry name" value="LRR_dom_sf"/>
</dbReference>
<sequence length="567" mass="64494">MPVSVACLYQSVLQAISRALFGSSSSPSAPSEPVSLLDLPNETLVEIAFRLDNRNLYAFFLVSKRLHAVAEPVLWRELSSLVPILRLLPEYFERSKTVMGSNPGTDLPHDIWERNPNIVRLANHVRKLLIHPISDINRDRKHATFYDDANCTSVRWHALQAVVNSIPPSSDFILFPRLQHLTVNTSFHAGLSAKILLPLVGPHVNTLEVHCPMRSLDHLFRRCDIRSFAYLEPSPTIYRRHPPVAPHMALTIPALNDMAHEIEKLHTLRLRFNYGNGLLPLLRPAQATLRVLDIEIEKLAESVTDYGLVDLRSLTVRSQRPAFVSALAGSTRLEVVALYDLIIRDADDFADVMNKLDKDTLRRVYIQERPPPQGSAPWNLEARHLDALTSCPNLLEIDIRALSVISITDEEWEALVPSWPRLRYLRVQPCMLPRDLDFWREPRLPASPTATLAALIPISCSCRYLEELSIPIKMNEPVPTLYDDLILDQSHLTKFDLGEREIRLVGASTWDVVQFLLALFPELRHVKAVRTDVSANDFIWDDVVEALASDDFYNGWYDMKRLEYGSE</sequence>
<keyword evidence="3" id="KW-1185">Reference proteome</keyword>
<feature type="non-terminal residue" evidence="2">
    <location>
        <position position="567"/>
    </location>
</feature>
<reference evidence="2 3" key="1">
    <citation type="journal article" date="2010" name="Nat. Biotechnol.">
        <title>Genome sequence of the model mushroom Schizophyllum commune.</title>
        <authorList>
            <person name="Ohm R.A."/>
            <person name="de Jong J.F."/>
            <person name="Lugones L.G."/>
            <person name="Aerts A."/>
            <person name="Kothe E."/>
            <person name="Stajich J.E."/>
            <person name="de Vries R.P."/>
            <person name="Record E."/>
            <person name="Levasseur A."/>
            <person name="Baker S.E."/>
            <person name="Bartholomew K.A."/>
            <person name="Coutinho P.M."/>
            <person name="Erdmann S."/>
            <person name="Fowler T.J."/>
            <person name="Gathman A.C."/>
            <person name="Lombard V."/>
            <person name="Henrissat B."/>
            <person name="Knabe N."/>
            <person name="Kuees U."/>
            <person name="Lilly W.W."/>
            <person name="Lindquist E."/>
            <person name="Lucas S."/>
            <person name="Magnuson J.K."/>
            <person name="Piumi F."/>
            <person name="Raudaskoski M."/>
            <person name="Salamov A."/>
            <person name="Schmutz J."/>
            <person name="Schwarze F.W.M.R."/>
            <person name="vanKuyk P.A."/>
            <person name="Horton J.S."/>
            <person name="Grigoriev I.V."/>
            <person name="Woesten H.A.B."/>
        </authorList>
    </citation>
    <scope>NUCLEOTIDE SEQUENCE [LARGE SCALE GENOMIC DNA]</scope>
    <source>
        <strain evidence="3">H4-8 / FGSC 9210</strain>
    </source>
</reference>
<dbReference type="KEGG" id="scm:SCHCO_01153186"/>
<dbReference type="InterPro" id="IPR036047">
    <property type="entry name" value="F-box-like_dom_sf"/>
</dbReference>
<feature type="domain" description="F-box" evidence="1">
    <location>
        <begin position="33"/>
        <end position="78"/>
    </location>
</feature>
<evidence type="ECO:0000313" key="2">
    <source>
        <dbReference type="EMBL" id="EFI97170.1"/>
    </source>
</evidence>
<gene>
    <name evidence="2" type="ORF">SCHCODRAFT_108781</name>
</gene>
<accession>D8Q459</accession>
<dbReference type="HOGENOM" id="CLU_482464_0_0_1"/>
<dbReference type="InterPro" id="IPR001810">
    <property type="entry name" value="F-box_dom"/>
</dbReference>
<dbReference type="RefSeq" id="XP_003032073.1">
    <property type="nucleotide sequence ID" value="XM_003032027.1"/>
</dbReference>
<evidence type="ECO:0000259" key="1">
    <source>
        <dbReference type="PROSITE" id="PS50181"/>
    </source>
</evidence>
<dbReference type="AlphaFoldDB" id="D8Q459"/>
<dbReference type="PROSITE" id="PS50181">
    <property type="entry name" value="FBOX"/>
    <property type="match status" value="1"/>
</dbReference>
<name>D8Q459_SCHCM</name>
<dbReference type="EMBL" id="GL377306">
    <property type="protein sequence ID" value="EFI97170.1"/>
    <property type="molecule type" value="Genomic_DNA"/>
</dbReference>
<dbReference type="SUPFAM" id="SSF52058">
    <property type="entry name" value="L domain-like"/>
    <property type="match status" value="1"/>
</dbReference>
<evidence type="ECO:0000313" key="3">
    <source>
        <dbReference type="Proteomes" id="UP000007431"/>
    </source>
</evidence>
<proteinExistence type="predicted"/>
<dbReference type="SUPFAM" id="SSF81383">
    <property type="entry name" value="F-box domain"/>
    <property type="match status" value="1"/>
</dbReference>
<dbReference type="Gene3D" id="3.80.10.10">
    <property type="entry name" value="Ribonuclease Inhibitor"/>
    <property type="match status" value="1"/>
</dbReference>
<dbReference type="Pfam" id="PF12937">
    <property type="entry name" value="F-box-like"/>
    <property type="match status" value="1"/>
</dbReference>